<evidence type="ECO:0000313" key="2">
    <source>
        <dbReference type="EMBL" id="ENV00935.1"/>
    </source>
</evidence>
<dbReference type="EMBL" id="APPE01000007">
    <property type="protein sequence ID" value="ENV00935.1"/>
    <property type="molecule type" value="Genomic_DNA"/>
</dbReference>
<gene>
    <name evidence="2" type="ORF">F969_00082</name>
</gene>
<dbReference type="HOGENOM" id="CLU_870213_0_0_6"/>
<name>N8X1B0_9GAMM</name>
<dbReference type="InterPro" id="IPR053171">
    <property type="entry name" value="Viral_Tip_Attach_Protein"/>
</dbReference>
<reference evidence="2 3" key="1">
    <citation type="submission" date="2013-02" db="EMBL/GenBank/DDBJ databases">
        <title>The Genome Sequence of Acinetobacter sp. NIPH 899.</title>
        <authorList>
            <consortium name="The Broad Institute Genome Sequencing Platform"/>
            <consortium name="The Broad Institute Genome Sequencing Center for Infectious Disease"/>
            <person name="Cerqueira G."/>
            <person name="Feldgarden M."/>
            <person name="Courvalin P."/>
            <person name="Perichon B."/>
            <person name="Grillot-Courvalin C."/>
            <person name="Clermont D."/>
            <person name="Rocha E."/>
            <person name="Yoon E.-J."/>
            <person name="Nemec A."/>
            <person name="Walker B."/>
            <person name="Young S.K."/>
            <person name="Zeng Q."/>
            <person name="Gargeya S."/>
            <person name="Fitzgerald M."/>
            <person name="Haas B."/>
            <person name="Abouelleil A."/>
            <person name="Alvarado L."/>
            <person name="Arachchi H.M."/>
            <person name="Berlin A.M."/>
            <person name="Chapman S.B."/>
            <person name="Dewar J."/>
            <person name="Goldberg J."/>
            <person name="Griggs A."/>
            <person name="Gujja S."/>
            <person name="Hansen M."/>
            <person name="Howarth C."/>
            <person name="Imamovic A."/>
            <person name="Larimer J."/>
            <person name="McCowan C."/>
            <person name="Murphy C."/>
            <person name="Neiman D."/>
            <person name="Pearson M."/>
            <person name="Priest M."/>
            <person name="Roberts A."/>
            <person name="Saif S."/>
            <person name="Shea T."/>
            <person name="Sisk P."/>
            <person name="Sykes S."/>
            <person name="Wortman J."/>
            <person name="Nusbaum C."/>
            <person name="Birren B."/>
        </authorList>
    </citation>
    <scope>NUCLEOTIDE SEQUENCE [LARGE SCALE GENOMIC DNA]</scope>
    <source>
        <strain evidence="2 3">NIPH 899</strain>
    </source>
</reference>
<keyword evidence="3" id="KW-1185">Reference proteome</keyword>
<organism evidence="2 3">
    <name type="scientific">Acinetobacter variabilis</name>
    <dbReference type="NCBI Taxonomy" id="70346"/>
    <lineage>
        <taxon>Bacteria</taxon>
        <taxon>Pseudomonadati</taxon>
        <taxon>Pseudomonadota</taxon>
        <taxon>Gammaproteobacteria</taxon>
        <taxon>Moraxellales</taxon>
        <taxon>Moraxellaceae</taxon>
        <taxon>Acinetobacter</taxon>
    </lineage>
</organism>
<dbReference type="AlphaFoldDB" id="N8X1B0"/>
<dbReference type="InterPro" id="IPR015406">
    <property type="entry name" value="GpJ_CSF"/>
</dbReference>
<feature type="domain" description="Tip attachment protein J central straight fiber" evidence="1">
    <location>
        <begin position="143"/>
        <end position="239"/>
    </location>
</feature>
<dbReference type="PANTHER" id="PTHR36251">
    <property type="entry name" value="FELS-1 PROPHAGE HOST SPECIFICITY PROTEIN-RELATED"/>
    <property type="match status" value="1"/>
</dbReference>
<sequence length="292" mass="31393">MSAQILEERNARAEADKAQAEAIDLLSVQLNEDVAAQILEEREARVSADEAQAKSIDLLAAQFEEDIEAAIVTEQQARSDADGALTERIDTFYAEYEGATATFQQDILALVEADKSLVKSVETLQSDLDGNTALIEETKEVVDGLTAEWKIKVQAGGKVSGVSLGTDGEESQFLILADRFAVGTTGDVTSYPFIIDNEKVVMNTVLIKDGSITNAKIGNLAADKITSGSIAADRMKANVIEAVKADLQSLSALTAKIGHLRTATSGARTEIKDNLIEVYDSDDKLRVRLGVW</sequence>
<dbReference type="eggNOG" id="COG1196">
    <property type="taxonomic scope" value="Bacteria"/>
</dbReference>
<proteinExistence type="predicted"/>
<dbReference type="PATRIC" id="fig|1217710.3.peg.72"/>
<evidence type="ECO:0000313" key="3">
    <source>
        <dbReference type="Proteomes" id="UP000013070"/>
    </source>
</evidence>
<dbReference type="PANTHER" id="PTHR36251:SF2">
    <property type="entry name" value="GIFSY-2 PROPHAGE HOST SPECIFICITY PROTEIN J, PHAGE LAMBDA"/>
    <property type="match status" value="1"/>
</dbReference>
<protein>
    <recommendedName>
        <fullName evidence="1">Tip attachment protein J central straight fiber domain-containing protein</fullName>
    </recommendedName>
</protein>
<dbReference type="Proteomes" id="UP000013070">
    <property type="component" value="Unassembled WGS sequence"/>
</dbReference>
<comment type="caution">
    <text evidence="2">The sequence shown here is derived from an EMBL/GenBank/DDBJ whole genome shotgun (WGS) entry which is preliminary data.</text>
</comment>
<evidence type="ECO:0000259" key="1">
    <source>
        <dbReference type="Pfam" id="PF09327"/>
    </source>
</evidence>
<dbReference type="Pfam" id="PF09327">
    <property type="entry name" value="Phage_Tail_Tip"/>
    <property type="match status" value="1"/>
</dbReference>
<accession>N8X1B0</accession>